<organism evidence="3 4">
    <name type="scientific">Aristolochia fimbriata</name>
    <name type="common">White veined hardy Dutchman's pipe vine</name>
    <dbReference type="NCBI Taxonomy" id="158543"/>
    <lineage>
        <taxon>Eukaryota</taxon>
        <taxon>Viridiplantae</taxon>
        <taxon>Streptophyta</taxon>
        <taxon>Embryophyta</taxon>
        <taxon>Tracheophyta</taxon>
        <taxon>Spermatophyta</taxon>
        <taxon>Magnoliopsida</taxon>
        <taxon>Magnoliidae</taxon>
        <taxon>Piperales</taxon>
        <taxon>Aristolochiaceae</taxon>
        <taxon>Aristolochia</taxon>
    </lineage>
</organism>
<dbReference type="InterPro" id="IPR016140">
    <property type="entry name" value="Bifunc_inhib/LTP/seed_store"/>
</dbReference>
<evidence type="ECO:0000259" key="2">
    <source>
        <dbReference type="Pfam" id="PF00234"/>
    </source>
</evidence>
<dbReference type="Proteomes" id="UP000825729">
    <property type="component" value="Unassembled WGS sequence"/>
</dbReference>
<dbReference type="CDD" id="cd01960">
    <property type="entry name" value="nsLTP1"/>
    <property type="match status" value="1"/>
</dbReference>
<gene>
    <name evidence="3" type="ORF">H6P81_011942</name>
</gene>
<accession>A0AAV7EAZ5</accession>
<comment type="caution">
    <text evidence="3">The sequence shown here is derived from an EMBL/GenBank/DDBJ whole genome shotgun (WGS) entry which is preliminary data.</text>
</comment>
<dbReference type="Pfam" id="PF00234">
    <property type="entry name" value="Tryp_alpha_amyl"/>
    <property type="match status" value="1"/>
</dbReference>
<evidence type="ECO:0000313" key="3">
    <source>
        <dbReference type="EMBL" id="KAG9445814.1"/>
    </source>
</evidence>
<feature type="domain" description="Bifunctional inhibitor/plant lipid transfer protein/seed storage helical" evidence="2">
    <location>
        <begin position="30"/>
        <end position="107"/>
    </location>
</feature>
<dbReference type="InterPro" id="IPR000528">
    <property type="entry name" value="Plant_nsLTP"/>
</dbReference>
<protein>
    <recommendedName>
        <fullName evidence="2">Bifunctional inhibitor/plant lipid transfer protein/seed storage helical domain-containing protein</fullName>
    </recommendedName>
</protein>
<feature type="chain" id="PRO_5043865809" description="Bifunctional inhibitor/plant lipid transfer protein/seed storage helical domain-containing protein" evidence="1">
    <location>
        <begin position="27"/>
        <end position="119"/>
    </location>
</feature>
<feature type="signal peptide" evidence="1">
    <location>
        <begin position="1"/>
        <end position="26"/>
    </location>
</feature>
<dbReference type="EMBL" id="JAINDJ010000005">
    <property type="protein sequence ID" value="KAG9445814.1"/>
    <property type="molecule type" value="Genomic_DNA"/>
</dbReference>
<keyword evidence="1" id="KW-0732">Signal</keyword>
<dbReference type="InterPro" id="IPR036312">
    <property type="entry name" value="Bifun_inhib/LTP/seed_sf"/>
</dbReference>
<evidence type="ECO:0000313" key="4">
    <source>
        <dbReference type="Proteomes" id="UP000825729"/>
    </source>
</evidence>
<dbReference type="SUPFAM" id="SSF47699">
    <property type="entry name" value="Bifunctional inhibitor/lipid-transfer protein/seed storage 2S albumin"/>
    <property type="match status" value="1"/>
</dbReference>
<sequence>MASTVAVATFASCFLLCALFAPCTKAGIDCDGMKDNLKTCIQYFVGKSMKPPTSCCSGMTELNKAVKSKEDRIAACECIRESADKTPAFRPDRVNGINRMCSVKLPFDVFINSGCSEVK</sequence>
<keyword evidence="4" id="KW-1185">Reference proteome</keyword>
<name>A0AAV7EAZ5_ARIFI</name>
<reference evidence="3 4" key="1">
    <citation type="submission" date="2021-07" db="EMBL/GenBank/DDBJ databases">
        <title>The Aristolochia fimbriata genome: insights into angiosperm evolution, floral development and chemical biosynthesis.</title>
        <authorList>
            <person name="Jiao Y."/>
        </authorList>
    </citation>
    <scope>NUCLEOTIDE SEQUENCE [LARGE SCALE GENOMIC DNA]</scope>
    <source>
        <strain evidence="3">IBCAS-2021</strain>
        <tissue evidence="3">Leaf</tissue>
    </source>
</reference>
<dbReference type="GO" id="GO:0006869">
    <property type="term" value="P:lipid transport"/>
    <property type="evidence" value="ECO:0007669"/>
    <property type="project" value="InterPro"/>
</dbReference>
<dbReference type="PRINTS" id="PR00382">
    <property type="entry name" value="LIPIDTRNSFER"/>
</dbReference>
<proteinExistence type="predicted"/>
<dbReference type="AlphaFoldDB" id="A0AAV7EAZ5"/>
<dbReference type="GO" id="GO:0008289">
    <property type="term" value="F:lipid binding"/>
    <property type="evidence" value="ECO:0007669"/>
    <property type="project" value="InterPro"/>
</dbReference>
<dbReference type="PANTHER" id="PTHR33076">
    <property type="entry name" value="NON-SPECIFIC LIPID-TRANSFER PROTEIN 2-RELATED"/>
    <property type="match status" value="1"/>
</dbReference>
<dbReference type="Gene3D" id="1.10.110.10">
    <property type="entry name" value="Plant lipid-transfer and hydrophobic proteins"/>
    <property type="match status" value="1"/>
</dbReference>
<evidence type="ECO:0000256" key="1">
    <source>
        <dbReference type="SAM" id="SignalP"/>
    </source>
</evidence>